<sequence>MKVSVINALYSQFTKVPPVETADLTGRSVLVVGANTGIGLEAAKHFARMNPGRLILGCRNQAKGTAAVTCIEKDTGFKGTELWSIDLSSFSNIIEFAEKFERDGVRLDILVMNAAILTLNYEATADGYESTLQVNHLGTSLLSLLLLPSLLRTANEASTVSRLVIVSSDSHYFADITKEEQASPNILAKLNSKEYCTTSVMQQRYSVTKLLNIFFTRALNARILSSAPLIVDTPNPGFCDSELRRELPFPLSTINRVAERMLAFTTEEGSRQLVYAAVGGNEEPSKMRGAYINLGNVQEVSDFVLSAEGGAAQERIWTETIDCLAEVTPLVRKIVDRYLSAVA</sequence>
<dbReference type="PANTHER" id="PTHR43157:SF31">
    <property type="entry name" value="PHOSPHATIDYLINOSITOL-GLYCAN BIOSYNTHESIS CLASS F PROTEIN"/>
    <property type="match status" value="1"/>
</dbReference>
<dbReference type="STRING" id="436010.A0A166GMT1"/>
<organism evidence="2 3">
    <name type="scientific">Athelia psychrophila</name>
    <dbReference type="NCBI Taxonomy" id="1759441"/>
    <lineage>
        <taxon>Eukaryota</taxon>
        <taxon>Fungi</taxon>
        <taxon>Dikarya</taxon>
        <taxon>Basidiomycota</taxon>
        <taxon>Agaricomycotina</taxon>
        <taxon>Agaricomycetes</taxon>
        <taxon>Agaricomycetidae</taxon>
        <taxon>Atheliales</taxon>
        <taxon>Atheliaceae</taxon>
        <taxon>Athelia</taxon>
    </lineage>
</organism>
<dbReference type="Gene3D" id="3.40.50.720">
    <property type="entry name" value="NAD(P)-binding Rossmann-like Domain"/>
    <property type="match status" value="1"/>
</dbReference>
<keyword evidence="3" id="KW-1185">Reference proteome</keyword>
<dbReference type="PANTHER" id="PTHR43157">
    <property type="entry name" value="PHOSPHATIDYLINOSITOL-GLYCAN BIOSYNTHESIS CLASS F PROTEIN-RELATED"/>
    <property type="match status" value="1"/>
</dbReference>
<dbReference type="GO" id="GO:0016491">
    <property type="term" value="F:oxidoreductase activity"/>
    <property type="evidence" value="ECO:0007669"/>
    <property type="project" value="UniProtKB-KW"/>
</dbReference>
<evidence type="ECO:0000313" key="3">
    <source>
        <dbReference type="Proteomes" id="UP000076532"/>
    </source>
</evidence>
<dbReference type="PRINTS" id="PR00081">
    <property type="entry name" value="GDHRDH"/>
</dbReference>
<dbReference type="Proteomes" id="UP000076532">
    <property type="component" value="Unassembled WGS sequence"/>
</dbReference>
<evidence type="ECO:0000313" key="2">
    <source>
        <dbReference type="EMBL" id="KZP17994.1"/>
    </source>
</evidence>
<dbReference type="EMBL" id="KV417577">
    <property type="protein sequence ID" value="KZP17994.1"/>
    <property type="molecule type" value="Genomic_DNA"/>
</dbReference>
<dbReference type="InterPro" id="IPR002347">
    <property type="entry name" value="SDR_fam"/>
</dbReference>
<accession>A0A166GMT1</accession>
<reference evidence="2 3" key="1">
    <citation type="journal article" date="2016" name="Mol. Biol. Evol.">
        <title>Comparative Genomics of Early-Diverging Mushroom-Forming Fungi Provides Insights into the Origins of Lignocellulose Decay Capabilities.</title>
        <authorList>
            <person name="Nagy L.G."/>
            <person name="Riley R."/>
            <person name="Tritt A."/>
            <person name="Adam C."/>
            <person name="Daum C."/>
            <person name="Floudas D."/>
            <person name="Sun H."/>
            <person name="Yadav J.S."/>
            <person name="Pangilinan J."/>
            <person name="Larsson K.H."/>
            <person name="Matsuura K."/>
            <person name="Barry K."/>
            <person name="Labutti K."/>
            <person name="Kuo R."/>
            <person name="Ohm R.A."/>
            <person name="Bhattacharya S.S."/>
            <person name="Shirouzu T."/>
            <person name="Yoshinaga Y."/>
            <person name="Martin F.M."/>
            <person name="Grigoriev I.V."/>
            <person name="Hibbett D.S."/>
        </authorList>
    </citation>
    <scope>NUCLEOTIDE SEQUENCE [LARGE SCALE GENOMIC DNA]</scope>
    <source>
        <strain evidence="2 3">CBS 109695</strain>
    </source>
</reference>
<keyword evidence="1" id="KW-0560">Oxidoreductase</keyword>
<evidence type="ECO:0000256" key="1">
    <source>
        <dbReference type="ARBA" id="ARBA00023002"/>
    </source>
</evidence>
<protein>
    <submittedName>
        <fullName evidence="2">Short-chain dehydrogenase</fullName>
    </submittedName>
</protein>
<dbReference type="AlphaFoldDB" id="A0A166GMT1"/>
<dbReference type="SUPFAM" id="SSF51735">
    <property type="entry name" value="NAD(P)-binding Rossmann-fold domains"/>
    <property type="match status" value="1"/>
</dbReference>
<proteinExistence type="predicted"/>
<dbReference type="Pfam" id="PF00106">
    <property type="entry name" value="adh_short"/>
    <property type="match status" value="1"/>
</dbReference>
<name>A0A166GMT1_9AGAM</name>
<dbReference type="OrthoDB" id="542013at2759"/>
<dbReference type="InterPro" id="IPR036291">
    <property type="entry name" value="NAD(P)-bd_dom_sf"/>
</dbReference>
<gene>
    <name evidence="2" type="ORF">FIBSPDRAFT_1046538</name>
</gene>